<proteinExistence type="predicted"/>
<protein>
    <submittedName>
        <fullName evidence="1">Uncharacterized protein</fullName>
    </submittedName>
</protein>
<dbReference type="EMBL" id="LAZR01011735">
    <property type="protein sequence ID" value="KKM60131.1"/>
    <property type="molecule type" value="Genomic_DNA"/>
</dbReference>
<reference evidence="1" key="1">
    <citation type="journal article" date="2015" name="Nature">
        <title>Complex archaea that bridge the gap between prokaryotes and eukaryotes.</title>
        <authorList>
            <person name="Spang A."/>
            <person name="Saw J.H."/>
            <person name="Jorgensen S.L."/>
            <person name="Zaremba-Niedzwiedzka K."/>
            <person name="Martijn J."/>
            <person name="Lind A.E."/>
            <person name="van Eijk R."/>
            <person name="Schleper C."/>
            <person name="Guy L."/>
            <person name="Ettema T.J."/>
        </authorList>
    </citation>
    <scope>NUCLEOTIDE SEQUENCE</scope>
</reference>
<dbReference type="AlphaFoldDB" id="A0A0F9JCT6"/>
<accession>A0A0F9JCT6</accession>
<sequence length="49" mass="5827">MEIIVRYVTPYKDVKIKHDRTEIDLGLFKDEELIELIMIFKDAADELES</sequence>
<comment type="caution">
    <text evidence="1">The sequence shown here is derived from an EMBL/GenBank/DDBJ whole genome shotgun (WGS) entry which is preliminary data.</text>
</comment>
<name>A0A0F9JCT6_9ZZZZ</name>
<gene>
    <name evidence="1" type="ORF">LCGC14_1544900</name>
</gene>
<evidence type="ECO:0000313" key="1">
    <source>
        <dbReference type="EMBL" id="KKM60131.1"/>
    </source>
</evidence>
<organism evidence="1">
    <name type="scientific">marine sediment metagenome</name>
    <dbReference type="NCBI Taxonomy" id="412755"/>
    <lineage>
        <taxon>unclassified sequences</taxon>
        <taxon>metagenomes</taxon>
        <taxon>ecological metagenomes</taxon>
    </lineage>
</organism>